<dbReference type="SUPFAM" id="SSF48452">
    <property type="entry name" value="TPR-like"/>
    <property type="match status" value="1"/>
</dbReference>
<dbReference type="EMBL" id="JALJOS010000005">
    <property type="protein sequence ID" value="KAK9838742.1"/>
    <property type="molecule type" value="Genomic_DNA"/>
</dbReference>
<dbReference type="PROSITE" id="PS50222">
    <property type="entry name" value="EF_HAND_2"/>
    <property type="match status" value="1"/>
</dbReference>
<dbReference type="AlphaFoldDB" id="A0AAW1RZJ8"/>
<evidence type="ECO:0000256" key="2">
    <source>
        <dbReference type="SAM" id="MobiDB-lite"/>
    </source>
</evidence>
<organism evidence="4 5">
    <name type="scientific">Apatococcus lobatus</name>
    <dbReference type="NCBI Taxonomy" id="904363"/>
    <lineage>
        <taxon>Eukaryota</taxon>
        <taxon>Viridiplantae</taxon>
        <taxon>Chlorophyta</taxon>
        <taxon>core chlorophytes</taxon>
        <taxon>Trebouxiophyceae</taxon>
        <taxon>Chlorellales</taxon>
        <taxon>Chlorellaceae</taxon>
        <taxon>Apatococcus</taxon>
    </lineage>
</organism>
<dbReference type="InterPro" id="IPR011990">
    <property type="entry name" value="TPR-like_helical_dom_sf"/>
</dbReference>
<reference evidence="4 5" key="1">
    <citation type="journal article" date="2024" name="Nat. Commun.">
        <title>Phylogenomics reveals the evolutionary origins of lichenization in chlorophyte algae.</title>
        <authorList>
            <person name="Puginier C."/>
            <person name="Libourel C."/>
            <person name="Otte J."/>
            <person name="Skaloud P."/>
            <person name="Haon M."/>
            <person name="Grisel S."/>
            <person name="Petersen M."/>
            <person name="Berrin J.G."/>
            <person name="Delaux P.M."/>
            <person name="Dal Grande F."/>
            <person name="Keller J."/>
        </authorList>
    </citation>
    <scope>NUCLEOTIDE SEQUENCE [LARGE SCALE GENOMIC DNA]</scope>
    <source>
        <strain evidence="4 5">SAG 2145</strain>
    </source>
</reference>
<sequence>MNGEVTSTHKVDCVFKYFDADLDGALNQAELDHFIRSVNPGVPFNDSQVSAITSEVYSEYSDFLVNGGLSLAGLHQTYADGIGDIHRDFATLDLGDDHALQDITPKVAILEESKQQTPTSSPHRTRFVPAPIVKASSGPLPTPLALDSQPRSSQHQQAAANGVGRLGHHGATNENDACHLQPQQQLPSRAAPAGTASARRLGNEEMRQADALVHATRGTSNAGVAGMIARFEPSQAAPAEPPQADASQSAAEPSAFQFQAARPAAEQVFSQPQLPGRRSSDTGQPHATQPQLAAGPSGASSQAQPRQNLHAPLDQSAQPQEMQRHIRRNLSNAASLPSPADTNAVFDKFMEAGFRAASRHDYEKAIRCFEQALSVRPDDPRVFFRLGNALFAQQRYAEARRCFGQSLELAQMPEDASLLPKVHVNLGIAMEAEGLLLGACEHYREAAAQNADHFRALKLLGSALYALGDFQAARHELQQALRLKPDYPDALCDLGCTHCALGQTPEAARAFSDALAANPHHLEALFNKGNLHRQCHEFEDAVMCYENVLRLDSSHWRSLLNKAVAEIGLGRTDDAKQSLKEAYKLSGHGHALLEEVKLLKRMARRSEDRESLSRLMTQISGQSAMSNGNGTEAAGPSSRLASREDARELAQLGMTSRHVQQQLDVSLCHSLQLFARLPAAAYVMASQMASAATDSSQDHLVAGPEVEALVRQLLQNPPGVALQQVMRSLSTRVFPLLDPQRFGLIDYSLLLALLTMLADVPVPERCQAAYTVLTARHPGSRVPQGCAAFLGNLLQAVFIGQGIKPMQLNMEETFQGAHISLDAFRAMLVSPQAGLAALPILPAVAHGRLV</sequence>
<keyword evidence="1" id="KW-0802">TPR repeat</keyword>
<feature type="compositionally biased region" description="Low complexity" evidence="2">
    <location>
        <begin position="290"/>
        <end position="305"/>
    </location>
</feature>
<accession>A0AAW1RZJ8</accession>
<gene>
    <name evidence="4" type="ORF">WJX74_002441</name>
</gene>
<feature type="repeat" description="TPR" evidence="1">
    <location>
        <begin position="522"/>
        <end position="555"/>
    </location>
</feature>
<feature type="region of interest" description="Disordered" evidence="2">
    <location>
        <begin position="133"/>
        <end position="175"/>
    </location>
</feature>
<evidence type="ECO:0000256" key="1">
    <source>
        <dbReference type="PROSITE-ProRule" id="PRU00339"/>
    </source>
</evidence>
<dbReference type="InterPro" id="IPR019734">
    <property type="entry name" value="TPR_rpt"/>
</dbReference>
<dbReference type="PANTHER" id="PTHR45081:SF1">
    <property type="entry name" value="EF HAND FAMILY PROTEIN, PUTATIVE, EXPRESSED-RELATED"/>
    <property type="match status" value="1"/>
</dbReference>
<evidence type="ECO:0000259" key="3">
    <source>
        <dbReference type="PROSITE" id="PS50222"/>
    </source>
</evidence>
<evidence type="ECO:0000313" key="4">
    <source>
        <dbReference type="EMBL" id="KAK9838742.1"/>
    </source>
</evidence>
<proteinExistence type="predicted"/>
<feature type="domain" description="EF-hand" evidence="3">
    <location>
        <begin position="6"/>
        <end position="41"/>
    </location>
</feature>
<comment type="caution">
    <text evidence="4">The sequence shown here is derived from an EMBL/GenBank/DDBJ whole genome shotgun (WGS) entry which is preliminary data.</text>
</comment>
<feature type="compositionally biased region" description="Polar residues" evidence="2">
    <location>
        <begin position="619"/>
        <end position="630"/>
    </location>
</feature>
<dbReference type="PROSITE" id="PS50005">
    <property type="entry name" value="TPR"/>
    <property type="match status" value="5"/>
</dbReference>
<protein>
    <recommendedName>
        <fullName evidence="3">EF-hand domain-containing protein</fullName>
    </recommendedName>
</protein>
<dbReference type="Pfam" id="PF13432">
    <property type="entry name" value="TPR_16"/>
    <property type="match status" value="2"/>
</dbReference>
<dbReference type="SMART" id="SM00028">
    <property type="entry name" value="TPR"/>
    <property type="match status" value="7"/>
</dbReference>
<dbReference type="InterPro" id="IPR002048">
    <property type="entry name" value="EF_hand_dom"/>
</dbReference>
<dbReference type="Proteomes" id="UP001438707">
    <property type="component" value="Unassembled WGS sequence"/>
</dbReference>
<dbReference type="Gene3D" id="1.10.238.10">
    <property type="entry name" value="EF-hand"/>
    <property type="match status" value="1"/>
</dbReference>
<feature type="compositionally biased region" description="Polar residues" evidence="2">
    <location>
        <begin position="149"/>
        <end position="159"/>
    </location>
</feature>
<feature type="repeat" description="TPR" evidence="1">
    <location>
        <begin position="346"/>
        <end position="379"/>
    </location>
</feature>
<dbReference type="Gene3D" id="1.25.40.10">
    <property type="entry name" value="Tetratricopeptide repeat domain"/>
    <property type="match status" value="2"/>
</dbReference>
<dbReference type="PANTHER" id="PTHR45081">
    <property type="entry name" value="EF HAND FAMILY PROTEIN, PUTATIVE, EXPRESSED-RELATED"/>
    <property type="match status" value="1"/>
</dbReference>
<dbReference type="GO" id="GO:0005509">
    <property type="term" value="F:calcium ion binding"/>
    <property type="evidence" value="ECO:0007669"/>
    <property type="project" value="InterPro"/>
</dbReference>
<feature type="compositionally biased region" description="Low complexity" evidence="2">
    <location>
        <begin position="234"/>
        <end position="255"/>
    </location>
</feature>
<name>A0AAW1RZJ8_9CHLO</name>
<feature type="region of interest" description="Disordered" evidence="2">
    <location>
        <begin position="619"/>
        <end position="644"/>
    </location>
</feature>
<feature type="region of interest" description="Disordered" evidence="2">
    <location>
        <begin position="234"/>
        <end position="307"/>
    </location>
</feature>
<dbReference type="Pfam" id="PF13414">
    <property type="entry name" value="TPR_11"/>
    <property type="match status" value="1"/>
</dbReference>
<dbReference type="GO" id="GO:0005886">
    <property type="term" value="C:plasma membrane"/>
    <property type="evidence" value="ECO:0007669"/>
    <property type="project" value="TreeGrafter"/>
</dbReference>
<keyword evidence="5" id="KW-1185">Reference proteome</keyword>
<evidence type="ECO:0000313" key="5">
    <source>
        <dbReference type="Proteomes" id="UP001438707"/>
    </source>
</evidence>
<feature type="repeat" description="TPR" evidence="1">
    <location>
        <begin position="454"/>
        <end position="487"/>
    </location>
</feature>
<feature type="repeat" description="TPR" evidence="1">
    <location>
        <begin position="488"/>
        <end position="521"/>
    </location>
</feature>
<feature type="repeat" description="TPR" evidence="1">
    <location>
        <begin position="380"/>
        <end position="413"/>
    </location>
</feature>